<sequence>MLKRMLILYIFLGILLFAPPIFANKILIPMDLSQTDHLKAYGIAYHALQYGINVEWLLNYRGGSFFMDYNSRIEKECAFEGVKMEVIEPSQILEIYKTIEENNMESILLEKAPKIAVYIPENFEPWDDAVTLALEYARIPYEQVWDEDVLKGKLSKYDWLHLHHEDFTGQYGKFYAGYHNTEWYQQEVQKNEAMAKKIGFNKVSKLKLAVALAIKDYINQGGFVFSMCSACDTWEIALAAQFTDICHNVFDGDPYDPRANNKLDFSQCLAFENFQVILDPLVYEHSTIDVSIEAAQRGPNTYFSLFDFSAKFDPVPCMLVQNHTSLVKEFLGQCSGFRRNTLKSSVLVLGEVVGTEEVKYIHGNFNKGTFTYLAGHDPEDYQHFVGDPPTDLRNYRNSPGYRLILNNVLFPAARKKELKT</sequence>
<accession>A0A7C6AEQ1</accession>
<proteinExistence type="predicted"/>
<dbReference type="EMBL" id="DTHJ01000004">
    <property type="protein sequence ID" value="HHS62013.1"/>
    <property type="molecule type" value="Genomic_DNA"/>
</dbReference>
<organism evidence="1">
    <name type="scientific">candidate division WOR-3 bacterium</name>
    <dbReference type="NCBI Taxonomy" id="2052148"/>
    <lineage>
        <taxon>Bacteria</taxon>
        <taxon>Bacteria division WOR-3</taxon>
    </lineage>
</organism>
<name>A0A7C6AEQ1_UNCW3</name>
<comment type="caution">
    <text evidence="1">The sequence shown here is derived from an EMBL/GenBank/DDBJ whole genome shotgun (WGS) entry which is preliminary data.</text>
</comment>
<evidence type="ECO:0000313" key="1">
    <source>
        <dbReference type="EMBL" id="HHS62013.1"/>
    </source>
</evidence>
<gene>
    <name evidence="1" type="ORF">ENV70_00135</name>
</gene>
<reference evidence="1" key="1">
    <citation type="journal article" date="2020" name="mSystems">
        <title>Genome- and Community-Level Interaction Insights into Carbon Utilization and Element Cycling Functions of Hydrothermarchaeota in Hydrothermal Sediment.</title>
        <authorList>
            <person name="Zhou Z."/>
            <person name="Liu Y."/>
            <person name="Xu W."/>
            <person name="Pan J."/>
            <person name="Luo Z.H."/>
            <person name="Li M."/>
        </authorList>
    </citation>
    <scope>NUCLEOTIDE SEQUENCE [LARGE SCALE GENOMIC DNA]</scope>
    <source>
        <strain evidence="1">SpSt-783</strain>
    </source>
</reference>
<protein>
    <submittedName>
        <fullName evidence="1">Asparagine synthetase B</fullName>
    </submittedName>
</protein>
<dbReference type="AlphaFoldDB" id="A0A7C6AEQ1"/>